<name>A0AAV8YC64_9CUCU</name>
<evidence type="ECO:0000313" key="1">
    <source>
        <dbReference type="EMBL" id="KAJ8948587.1"/>
    </source>
</evidence>
<accession>A0AAV8YC64</accession>
<proteinExistence type="predicted"/>
<dbReference type="EMBL" id="JAPWTK010000134">
    <property type="protein sequence ID" value="KAJ8948587.1"/>
    <property type="molecule type" value="Genomic_DNA"/>
</dbReference>
<organism evidence="1 2">
    <name type="scientific">Aromia moschata</name>
    <dbReference type="NCBI Taxonomy" id="1265417"/>
    <lineage>
        <taxon>Eukaryota</taxon>
        <taxon>Metazoa</taxon>
        <taxon>Ecdysozoa</taxon>
        <taxon>Arthropoda</taxon>
        <taxon>Hexapoda</taxon>
        <taxon>Insecta</taxon>
        <taxon>Pterygota</taxon>
        <taxon>Neoptera</taxon>
        <taxon>Endopterygota</taxon>
        <taxon>Coleoptera</taxon>
        <taxon>Polyphaga</taxon>
        <taxon>Cucujiformia</taxon>
        <taxon>Chrysomeloidea</taxon>
        <taxon>Cerambycidae</taxon>
        <taxon>Cerambycinae</taxon>
        <taxon>Callichromatini</taxon>
        <taxon>Aromia</taxon>
    </lineage>
</organism>
<protein>
    <submittedName>
        <fullName evidence="1">Uncharacterized protein</fullName>
    </submittedName>
</protein>
<gene>
    <name evidence="1" type="ORF">NQ318_007591</name>
</gene>
<sequence>MSIHDKNQGKYDNSSKQENLGERVVLKLLNNFLAKAIVCITITFFQRYLKRRYSHVEPFVKPEKDFLKICIY</sequence>
<dbReference type="AlphaFoldDB" id="A0AAV8YC64"/>
<comment type="caution">
    <text evidence="1">The sequence shown here is derived from an EMBL/GenBank/DDBJ whole genome shotgun (WGS) entry which is preliminary data.</text>
</comment>
<evidence type="ECO:0000313" key="2">
    <source>
        <dbReference type="Proteomes" id="UP001162162"/>
    </source>
</evidence>
<reference evidence="1" key="1">
    <citation type="journal article" date="2023" name="Insect Mol. Biol.">
        <title>Genome sequencing provides insights into the evolution of gene families encoding plant cell wall-degrading enzymes in longhorned beetles.</title>
        <authorList>
            <person name="Shin N.R."/>
            <person name="Okamura Y."/>
            <person name="Kirsch R."/>
            <person name="Pauchet Y."/>
        </authorList>
    </citation>
    <scope>NUCLEOTIDE SEQUENCE</scope>
    <source>
        <strain evidence="1">AMC_N1</strain>
    </source>
</reference>
<dbReference type="Proteomes" id="UP001162162">
    <property type="component" value="Unassembled WGS sequence"/>
</dbReference>
<keyword evidence="2" id="KW-1185">Reference proteome</keyword>